<sequence length="198" mass="21303">MSGSSEFDPGRVYSGIAVKNPASEPRETRRPITAVISARVTSTLIKMIEALKQADEPAVVITTTAATEVGRKTSLLSLAGDALCMAVTALRLSEAPSPPPVAESTDKIVTLDQVAWHDNSTDCWVVLYDRVYDITNFLYQHPGGEEILLEYAGRDATFAFRGIGHSAGMLKALEPHLVGILPKYERIYSCPGGKLAGL</sequence>
<dbReference type="PANTHER" id="PTHR19359">
    <property type="entry name" value="CYTOCHROME B5"/>
    <property type="match status" value="1"/>
</dbReference>
<evidence type="ECO:0000256" key="1">
    <source>
        <dbReference type="ARBA" id="ARBA00022617"/>
    </source>
</evidence>
<evidence type="ECO:0000256" key="3">
    <source>
        <dbReference type="ARBA" id="ARBA00023004"/>
    </source>
</evidence>
<name>A0A7R9JMB5_TIMGE</name>
<dbReference type="EMBL" id="OE839101">
    <property type="protein sequence ID" value="CAD7585491.1"/>
    <property type="molecule type" value="Genomic_DNA"/>
</dbReference>
<organism evidence="6">
    <name type="scientific">Timema genevievae</name>
    <name type="common">Walking stick</name>
    <dbReference type="NCBI Taxonomy" id="629358"/>
    <lineage>
        <taxon>Eukaryota</taxon>
        <taxon>Metazoa</taxon>
        <taxon>Ecdysozoa</taxon>
        <taxon>Arthropoda</taxon>
        <taxon>Hexapoda</taxon>
        <taxon>Insecta</taxon>
        <taxon>Pterygota</taxon>
        <taxon>Neoptera</taxon>
        <taxon>Polyneoptera</taxon>
        <taxon>Phasmatodea</taxon>
        <taxon>Timematodea</taxon>
        <taxon>Timematoidea</taxon>
        <taxon>Timematidae</taxon>
        <taxon>Timema</taxon>
    </lineage>
</organism>
<reference evidence="6" key="1">
    <citation type="submission" date="2020-11" db="EMBL/GenBank/DDBJ databases">
        <authorList>
            <person name="Tran Van P."/>
        </authorList>
    </citation>
    <scope>NUCLEOTIDE SEQUENCE</scope>
</reference>
<evidence type="ECO:0000313" key="6">
    <source>
        <dbReference type="EMBL" id="CAD7585491.1"/>
    </source>
</evidence>
<accession>A0A7R9JMB5</accession>
<dbReference type="PROSITE" id="PS50255">
    <property type="entry name" value="CYTOCHROME_B5_2"/>
    <property type="match status" value="1"/>
</dbReference>
<dbReference type="GO" id="GO:0046872">
    <property type="term" value="F:metal ion binding"/>
    <property type="evidence" value="ECO:0007669"/>
    <property type="project" value="UniProtKB-KW"/>
</dbReference>
<gene>
    <name evidence="6" type="ORF">TGEB3V08_LOCUS9</name>
</gene>
<dbReference type="Pfam" id="PF00173">
    <property type="entry name" value="Cyt-b5"/>
    <property type="match status" value="1"/>
</dbReference>
<evidence type="ECO:0000256" key="4">
    <source>
        <dbReference type="ARBA" id="ARBA00038168"/>
    </source>
</evidence>
<dbReference type="InterPro" id="IPR001199">
    <property type="entry name" value="Cyt_B5-like_heme/steroid-bd"/>
</dbReference>
<keyword evidence="3" id="KW-0408">Iron</keyword>
<dbReference type="GO" id="GO:0020037">
    <property type="term" value="F:heme binding"/>
    <property type="evidence" value="ECO:0007669"/>
    <property type="project" value="TreeGrafter"/>
</dbReference>
<protein>
    <recommendedName>
        <fullName evidence="5">Cytochrome b5 heme-binding domain-containing protein</fullName>
    </recommendedName>
</protein>
<dbReference type="Gene3D" id="3.10.120.10">
    <property type="entry name" value="Cytochrome b5-like heme/steroid binding domain"/>
    <property type="match status" value="1"/>
</dbReference>
<keyword evidence="1" id="KW-0349">Heme</keyword>
<dbReference type="AlphaFoldDB" id="A0A7R9JMB5"/>
<evidence type="ECO:0000259" key="5">
    <source>
        <dbReference type="PROSITE" id="PS50255"/>
    </source>
</evidence>
<dbReference type="InterPro" id="IPR036400">
    <property type="entry name" value="Cyt_B5-like_heme/steroid_sf"/>
</dbReference>
<keyword evidence="2" id="KW-0479">Metal-binding</keyword>
<proteinExistence type="inferred from homology"/>
<dbReference type="SMART" id="SM01117">
    <property type="entry name" value="Cyt-b5"/>
    <property type="match status" value="1"/>
</dbReference>
<evidence type="ECO:0000256" key="2">
    <source>
        <dbReference type="ARBA" id="ARBA00022723"/>
    </source>
</evidence>
<dbReference type="PRINTS" id="PR00363">
    <property type="entry name" value="CYTOCHROMEB5"/>
</dbReference>
<dbReference type="SUPFAM" id="SSF55856">
    <property type="entry name" value="Cytochrome b5-like heme/steroid binding domain"/>
    <property type="match status" value="1"/>
</dbReference>
<comment type="similarity">
    <text evidence="4">Belongs to the cytochrome b5 family.</text>
</comment>
<dbReference type="InterPro" id="IPR050668">
    <property type="entry name" value="Cytochrome_b5"/>
</dbReference>
<dbReference type="GO" id="GO:0016020">
    <property type="term" value="C:membrane"/>
    <property type="evidence" value="ECO:0007669"/>
    <property type="project" value="TreeGrafter"/>
</dbReference>
<feature type="domain" description="Cytochrome b5 heme-binding" evidence="5">
    <location>
        <begin position="106"/>
        <end position="182"/>
    </location>
</feature>
<dbReference type="PANTHER" id="PTHR19359:SF41">
    <property type="entry name" value="GEO08203P1"/>
    <property type="match status" value="1"/>
</dbReference>